<dbReference type="SUPFAM" id="SSF53756">
    <property type="entry name" value="UDP-Glycosyltransferase/glycogen phosphorylase"/>
    <property type="match status" value="1"/>
</dbReference>
<name>A0A061KIQ3_ECOLX</name>
<dbReference type="Pfam" id="PF13439">
    <property type="entry name" value="Glyco_transf_4"/>
    <property type="match status" value="1"/>
</dbReference>
<dbReference type="PATRIC" id="fig|562.6968.peg.1185"/>
<gene>
    <name evidence="5" type="ORF">P6223_003026</name>
</gene>
<evidence type="ECO:0000313" key="5">
    <source>
        <dbReference type="EMBL" id="EMM0026411.1"/>
    </source>
</evidence>
<dbReference type="InterPro" id="IPR001296">
    <property type="entry name" value="Glyco_trans_1"/>
</dbReference>
<dbReference type="EMBL" id="KP868751">
    <property type="protein sequence ID" value="AKI84600.1"/>
    <property type="molecule type" value="Genomic_DNA"/>
</dbReference>
<feature type="domain" description="Glycosyl transferase family 1" evidence="2">
    <location>
        <begin position="162"/>
        <end position="305"/>
    </location>
</feature>
<dbReference type="PANTHER" id="PTHR46401">
    <property type="entry name" value="GLYCOSYLTRANSFERASE WBBK-RELATED"/>
    <property type="match status" value="1"/>
</dbReference>
<keyword evidence="1 4" id="KW-0808">Transferase</keyword>
<accession>A0A061KIQ3</accession>
<evidence type="ECO:0000256" key="1">
    <source>
        <dbReference type="ARBA" id="ARBA00022679"/>
    </source>
</evidence>
<feature type="domain" description="Glycosyltransferase subfamily 4-like N-terminal" evidence="3">
    <location>
        <begin position="16"/>
        <end position="157"/>
    </location>
</feature>
<dbReference type="GO" id="GO:0009103">
    <property type="term" value="P:lipopolysaccharide biosynthetic process"/>
    <property type="evidence" value="ECO:0007669"/>
    <property type="project" value="TreeGrafter"/>
</dbReference>
<evidence type="ECO:0000259" key="2">
    <source>
        <dbReference type="Pfam" id="PF00534"/>
    </source>
</evidence>
<sequence>MKILYDGIVKSLQSYGGITVYFEEIIKRLKNDEYKFIQFNDKNENHNDDLHRPCRFLERYRCFEALKSDSDYSIFHSTYYRVPKDGEYAVVTTVHDFTYELYMKGLRRNVHSLQKRWAVKNSDAIICVSNNTAKDLINFFKVDEKKIHVIHNGVSEDYRHLNLEKENFVLFVGARSGYKNFELAVKAVSKLFDTNLKIVGGGGLNKAEMKLLSEYLPERFQYLGKVSNEKLNILYNSAYCLIYPSEYEGFGIPLLEAMRTGCPVIAVNRSSIPEVVGDSAILVEEVSIESLFSALLSVEANANELKNKGLAQSNKFSWGKCFSETYNLYKSLSKF</sequence>
<reference evidence="4" key="1">
    <citation type="journal article" date="2016" name="PLoS ONE">
        <title>Comparison of O-Antigen Gene Clusters of All O-Serogroups of Escherichia coli and Proposal for Adopting a New Nomenclature for O-Typing.</title>
        <authorList>
            <person name="DebRoy C."/>
            <person name="Fratamico P.M."/>
            <person name="Yan X."/>
            <person name="Baranzoni G."/>
            <person name="Liu Y."/>
            <person name="Needleman D.S."/>
            <person name="Tebbs R."/>
            <person name="O'Connell C.D."/>
            <person name="Allred A."/>
            <person name="Swimley M."/>
            <person name="Mwangi M."/>
            <person name="Kapur V."/>
            <person name="Raygoza Garay J.A."/>
            <person name="Roberts E.L."/>
            <person name="Katani R."/>
        </authorList>
    </citation>
    <scope>NUCLEOTIDE SEQUENCE</scope>
    <source>
        <strain evidence="4">PF1912</strain>
    </source>
</reference>
<organism evidence="4">
    <name type="scientific">Escherichia coli</name>
    <dbReference type="NCBI Taxonomy" id="562"/>
    <lineage>
        <taxon>Bacteria</taxon>
        <taxon>Pseudomonadati</taxon>
        <taxon>Pseudomonadota</taxon>
        <taxon>Gammaproteobacteria</taxon>
        <taxon>Enterobacterales</taxon>
        <taxon>Enterobacteriaceae</taxon>
        <taxon>Escherichia</taxon>
    </lineage>
</organism>
<dbReference type="Pfam" id="PF00534">
    <property type="entry name" value="Glycos_transf_1"/>
    <property type="match status" value="1"/>
</dbReference>
<dbReference type="Gene3D" id="3.40.50.2000">
    <property type="entry name" value="Glycogen Phosphorylase B"/>
    <property type="match status" value="2"/>
</dbReference>
<dbReference type="RefSeq" id="WP_000699786.1">
    <property type="nucleotide sequence ID" value="NZ_CADDXL010000002.1"/>
</dbReference>
<evidence type="ECO:0000259" key="3">
    <source>
        <dbReference type="Pfam" id="PF13439"/>
    </source>
</evidence>
<proteinExistence type="predicted"/>
<dbReference type="PANTHER" id="PTHR46401:SF2">
    <property type="entry name" value="GLYCOSYLTRANSFERASE WBBK-RELATED"/>
    <property type="match status" value="1"/>
</dbReference>
<dbReference type="GO" id="GO:0016757">
    <property type="term" value="F:glycosyltransferase activity"/>
    <property type="evidence" value="ECO:0007669"/>
    <property type="project" value="InterPro"/>
</dbReference>
<dbReference type="CDD" id="cd03809">
    <property type="entry name" value="GT4_MtfB-like"/>
    <property type="match status" value="1"/>
</dbReference>
<dbReference type="EMBL" id="ABLFQU030000028">
    <property type="protein sequence ID" value="EMM0026411.1"/>
    <property type="molecule type" value="Genomic_DNA"/>
</dbReference>
<protein>
    <submittedName>
        <fullName evidence="4">Glycosyl transferase family 1</fullName>
    </submittedName>
    <submittedName>
        <fullName evidence="5">Glycosyltransferase family 4 protein</fullName>
    </submittedName>
</protein>
<dbReference type="InterPro" id="IPR028098">
    <property type="entry name" value="Glyco_trans_4-like_N"/>
</dbReference>
<reference evidence="5" key="2">
    <citation type="submission" date="2024-02" db="EMBL/GenBank/DDBJ databases">
        <authorList>
            <consortium name="Clinical and Environmental Microbiology Branch: Whole genome sequencing antimicrobial resistance pathogens in the healthcare setting"/>
        </authorList>
    </citation>
    <scope>NUCLEOTIDE SEQUENCE</scope>
    <source>
        <strain evidence="5">2023CK-00345</strain>
    </source>
</reference>
<evidence type="ECO:0000313" key="4">
    <source>
        <dbReference type="EMBL" id="AKI84600.1"/>
    </source>
</evidence>
<dbReference type="AlphaFoldDB" id="A0A061KIQ3"/>